<dbReference type="GeneID" id="27665029"/>
<dbReference type="AlphaFoldDB" id="A0A0F2MC96"/>
<evidence type="ECO:0000313" key="1">
    <source>
        <dbReference type="EMBL" id="KJR86435.1"/>
    </source>
</evidence>
<dbReference type="RefSeq" id="XP_016589111.1">
    <property type="nucleotide sequence ID" value="XM_016729752.1"/>
</dbReference>
<reference evidence="1 2" key="2">
    <citation type="journal article" date="2015" name="Eukaryot. Cell">
        <title>Asexual propagation of a virulent clone complex in a human and feline outbreak of sporotrichosis.</title>
        <authorList>
            <person name="Teixeira Mde M."/>
            <person name="Rodrigues A.M."/>
            <person name="Tsui C.K."/>
            <person name="de Almeida L.G."/>
            <person name="Van Diepeningen A.D."/>
            <person name="van den Ende B.G."/>
            <person name="Fernandes G.F."/>
            <person name="Kano R."/>
            <person name="Hamelin R.C."/>
            <person name="Lopes-Bezerra L.M."/>
            <person name="Vasconcelos A.T."/>
            <person name="de Hoog S."/>
            <person name="de Camargo Z.P."/>
            <person name="Felipe M.S."/>
        </authorList>
    </citation>
    <scope>NUCLEOTIDE SEQUENCE [LARGE SCALE GENOMIC DNA]</scope>
    <source>
        <strain evidence="1 2">1099-18</strain>
    </source>
</reference>
<name>A0A0F2MC96_SPOSC</name>
<evidence type="ECO:0000313" key="2">
    <source>
        <dbReference type="Proteomes" id="UP000033710"/>
    </source>
</evidence>
<reference evidence="1 2" key="1">
    <citation type="journal article" date="2014" name="BMC Genomics">
        <title>Comparative genomics of the major fungal agents of human and animal Sporotrichosis: Sporothrix schenckii and Sporothrix brasiliensis.</title>
        <authorList>
            <person name="Teixeira M.M."/>
            <person name="de Almeida L.G."/>
            <person name="Kubitschek-Barreira P."/>
            <person name="Alves F.L."/>
            <person name="Kioshima E.S."/>
            <person name="Abadio A.K."/>
            <person name="Fernandes L."/>
            <person name="Derengowski L.S."/>
            <person name="Ferreira K.S."/>
            <person name="Souza R.C."/>
            <person name="Ruiz J.C."/>
            <person name="de Andrade N.C."/>
            <person name="Paes H.C."/>
            <person name="Nicola A.M."/>
            <person name="Albuquerque P."/>
            <person name="Gerber A.L."/>
            <person name="Martins V.P."/>
            <person name="Peconick L.D."/>
            <person name="Neto A.V."/>
            <person name="Chaucanez C.B."/>
            <person name="Silva P.A."/>
            <person name="Cunha O.L."/>
            <person name="de Oliveira F.F."/>
            <person name="dos Santos T.C."/>
            <person name="Barros A.L."/>
            <person name="Soares M.A."/>
            <person name="de Oliveira L.M."/>
            <person name="Marini M.M."/>
            <person name="Villalobos-Duno H."/>
            <person name="Cunha M.M."/>
            <person name="de Hoog S."/>
            <person name="da Silveira J.F."/>
            <person name="Henrissat B."/>
            <person name="Nino-Vega G.A."/>
            <person name="Cisalpino P.S."/>
            <person name="Mora-Montes H.M."/>
            <person name="Almeida S.R."/>
            <person name="Stajich J.E."/>
            <person name="Lopes-Bezerra L.M."/>
            <person name="Vasconcelos A.T."/>
            <person name="Felipe M.S."/>
        </authorList>
    </citation>
    <scope>NUCLEOTIDE SEQUENCE [LARGE SCALE GENOMIC DNA]</scope>
    <source>
        <strain evidence="1 2">1099-18</strain>
    </source>
</reference>
<dbReference type="KEGG" id="ssck:SPSK_02891"/>
<accession>A0A0F2MC96</accession>
<gene>
    <name evidence="1" type="ORF">SPSK_02891</name>
</gene>
<protein>
    <submittedName>
        <fullName evidence="1">Uncharacterized protein</fullName>
    </submittedName>
</protein>
<organism evidence="1 2">
    <name type="scientific">Sporothrix schenckii 1099-18</name>
    <dbReference type="NCBI Taxonomy" id="1397361"/>
    <lineage>
        <taxon>Eukaryota</taxon>
        <taxon>Fungi</taxon>
        <taxon>Dikarya</taxon>
        <taxon>Ascomycota</taxon>
        <taxon>Pezizomycotina</taxon>
        <taxon>Sordariomycetes</taxon>
        <taxon>Sordariomycetidae</taxon>
        <taxon>Ophiostomatales</taxon>
        <taxon>Ophiostomataceae</taxon>
        <taxon>Sporothrix</taxon>
    </lineage>
</organism>
<dbReference type="VEuPathDB" id="FungiDB:SPSK_02891"/>
<proteinExistence type="predicted"/>
<dbReference type="Proteomes" id="UP000033710">
    <property type="component" value="Unassembled WGS sequence"/>
</dbReference>
<comment type="caution">
    <text evidence="1">The sequence shown here is derived from an EMBL/GenBank/DDBJ whole genome shotgun (WGS) entry which is preliminary data.</text>
</comment>
<sequence length="72" mass="7662">MRSLPPIAPTLAPRNGTKDATVDGRVWAVGFEPACTSAAVVGDVCSFAFSFCPFYSFTLTDRSRFCRGPPGS</sequence>
<dbReference type="EMBL" id="AXCR01000006">
    <property type="protein sequence ID" value="KJR86435.1"/>
    <property type="molecule type" value="Genomic_DNA"/>
</dbReference>